<feature type="transmembrane region" description="Helical" evidence="1">
    <location>
        <begin position="55"/>
        <end position="73"/>
    </location>
</feature>
<comment type="caution">
    <text evidence="2">The sequence shown here is derived from an EMBL/GenBank/DDBJ whole genome shotgun (WGS) entry which is preliminary data.</text>
</comment>
<evidence type="ECO:0000256" key="1">
    <source>
        <dbReference type="SAM" id="Phobius"/>
    </source>
</evidence>
<keyword evidence="1" id="KW-0472">Membrane</keyword>
<protein>
    <submittedName>
        <fullName evidence="2">DUF1049 domain-containing protein</fullName>
    </submittedName>
</protein>
<evidence type="ECO:0000313" key="3">
    <source>
        <dbReference type="Proteomes" id="UP001369736"/>
    </source>
</evidence>
<gene>
    <name evidence="2" type="ORF">WCD58_29820</name>
</gene>
<organism evidence="2 3">
    <name type="scientific">Actinomycetospora flava</name>
    <dbReference type="NCBI Taxonomy" id="3129232"/>
    <lineage>
        <taxon>Bacteria</taxon>
        <taxon>Bacillati</taxon>
        <taxon>Actinomycetota</taxon>
        <taxon>Actinomycetes</taxon>
        <taxon>Pseudonocardiales</taxon>
        <taxon>Pseudonocardiaceae</taxon>
        <taxon>Actinomycetospora</taxon>
    </lineage>
</organism>
<sequence>MPDAPRPKQASTGPGANARWIVGGVLLVLAVIFILENRDPVGIRLLIPLVIMPQWAALTLTLVIGFIVGMLVSRRRK</sequence>
<proteinExistence type="predicted"/>
<feature type="transmembrane region" description="Helical" evidence="1">
    <location>
        <begin position="16"/>
        <end position="35"/>
    </location>
</feature>
<keyword evidence="3" id="KW-1185">Reference proteome</keyword>
<dbReference type="EMBL" id="JBBEGM010000017">
    <property type="protein sequence ID" value="MEJ2865389.1"/>
    <property type="molecule type" value="Genomic_DNA"/>
</dbReference>
<accession>A0ABU8MDJ4</accession>
<dbReference type="RefSeq" id="WP_337706760.1">
    <property type="nucleotide sequence ID" value="NZ_JBBEGM010000017.1"/>
</dbReference>
<keyword evidence="1" id="KW-1133">Transmembrane helix</keyword>
<name>A0ABU8MDJ4_9PSEU</name>
<reference evidence="2 3" key="1">
    <citation type="submission" date="2024-03" db="EMBL/GenBank/DDBJ databases">
        <title>Actinomycetospora sp. OC33-EN07, a novel actinomycete isolated from wild orchid (Aerides multiflora).</title>
        <authorList>
            <person name="Suriyachadkun C."/>
        </authorList>
    </citation>
    <scope>NUCLEOTIDE SEQUENCE [LARGE SCALE GENOMIC DNA]</scope>
    <source>
        <strain evidence="2 3">OC33-EN07</strain>
    </source>
</reference>
<evidence type="ECO:0000313" key="2">
    <source>
        <dbReference type="EMBL" id="MEJ2865389.1"/>
    </source>
</evidence>
<keyword evidence="1" id="KW-0812">Transmembrane</keyword>
<dbReference type="Proteomes" id="UP001369736">
    <property type="component" value="Unassembled WGS sequence"/>
</dbReference>